<dbReference type="AlphaFoldDB" id="A0A8T0IUT9"/>
<feature type="region of interest" description="Disordered" evidence="1">
    <location>
        <begin position="21"/>
        <end position="47"/>
    </location>
</feature>
<proteinExistence type="predicted"/>
<evidence type="ECO:0000256" key="1">
    <source>
        <dbReference type="SAM" id="MobiDB-lite"/>
    </source>
</evidence>
<dbReference type="EMBL" id="CM026422">
    <property type="protein sequence ID" value="KAG0586907.1"/>
    <property type="molecule type" value="Genomic_DNA"/>
</dbReference>
<dbReference type="Proteomes" id="UP000822688">
    <property type="component" value="Chromosome 2"/>
</dbReference>
<name>A0A8T0IUT9_CERPU</name>
<comment type="caution">
    <text evidence="2">The sequence shown here is derived from an EMBL/GenBank/DDBJ whole genome shotgun (WGS) entry which is preliminary data.</text>
</comment>
<accession>A0A8T0IUT9</accession>
<sequence length="47" mass="5168">MRGLLTTPAPPLFSAHLRYRPTSTARCRTSEIPNPKTSGPTRRSASE</sequence>
<keyword evidence="3" id="KW-1185">Reference proteome</keyword>
<gene>
    <name evidence="2" type="ORF">KC19_2G126400</name>
</gene>
<reference evidence="2" key="1">
    <citation type="submission" date="2020-06" db="EMBL/GenBank/DDBJ databases">
        <title>WGS assembly of Ceratodon purpureus strain R40.</title>
        <authorList>
            <person name="Carey S.B."/>
            <person name="Jenkins J."/>
            <person name="Shu S."/>
            <person name="Lovell J.T."/>
            <person name="Sreedasyam A."/>
            <person name="Maumus F."/>
            <person name="Tiley G.P."/>
            <person name="Fernandez-Pozo N."/>
            <person name="Barry K."/>
            <person name="Chen C."/>
            <person name="Wang M."/>
            <person name="Lipzen A."/>
            <person name="Daum C."/>
            <person name="Saski C.A."/>
            <person name="Payton A.C."/>
            <person name="Mcbreen J.C."/>
            <person name="Conrad R.E."/>
            <person name="Kollar L.M."/>
            <person name="Olsson S."/>
            <person name="Huttunen S."/>
            <person name="Landis J.B."/>
            <person name="Wickett N.J."/>
            <person name="Johnson M.G."/>
            <person name="Rensing S.A."/>
            <person name="Grimwood J."/>
            <person name="Schmutz J."/>
            <person name="Mcdaniel S.F."/>
        </authorList>
    </citation>
    <scope>NUCLEOTIDE SEQUENCE</scope>
    <source>
        <strain evidence="2">R40</strain>
    </source>
</reference>
<evidence type="ECO:0000313" key="3">
    <source>
        <dbReference type="Proteomes" id="UP000822688"/>
    </source>
</evidence>
<organism evidence="2 3">
    <name type="scientific">Ceratodon purpureus</name>
    <name type="common">Fire moss</name>
    <name type="synonym">Dicranum purpureum</name>
    <dbReference type="NCBI Taxonomy" id="3225"/>
    <lineage>
        <taxon>Eukaryota</taxon>
        <taxon>Viridiplantae</taxon>
        <taxon>Streptophyta</taxon>
        <taxon>Embryophyta</taxon>
        <taxon>Bryophyta</taxon>
        <taxon>Bryophytina</taxon>
        <taxon>Bryopsida</taxon>
        <taxon>Dicranidae</taxon>
        <taxon>Pseudoditrichales</taxon>
        <taxon>Ditrichaceae</taxon>
        <taxon>Ceratodon</taxon>
    </lineage>
</organism>
<protein>
    <submittedName>
        <fullName evidence="2">Uncharacterized protein</fullName>
    </submittedName>
</protein>
<evidence type="ECO:0000313" key="2">
    <source>
        <dbReference type="EMBL" id="KAG0586907.1"/>
    </source>
</evidence>